<accession>A0A072UMJ1</accession>
<evidence type="ECO:0000313" key="2">
    <source>
        <dbReference type="EnsemblPlants" id="KEH27085"/>
    </source>
</evidence>
<reference evidence="2" key="3">
    <citation type="submission" date="2015-04" db="UniProtKB">
        <authorList>
            <consortium name="EnsemblPlants"/>
        </authorList>
    </citation>
    <scope>IDENTIFICATION</scope>
    <source>
        <strain evidence="2">cv. Jemalong A17</strain>
    </source>
</reference>
<gene>
    <name evidence="1" type="ordered locus">MTR_6g486260</name>
</gene>
<reference evidence="1 3" key="1">
    <citation type="journal article" date="2011" name="Nature">
        <title>The Medicago genome provides insight into the evolution of rhizobial symbioses.</title>
        <authorList>
            <person name="Young N.D."/>
            <person name="Debelle F."/>
            <person name="Oldroyd G.E."/>
            <person name="Geurts R."/>
            <person name="Cannon S.B."/>
            <person name="Udvardi M.K."/>
            <person name="Benedito V.A."/>
            <person name="Mayer K.F."/>
            <person name="Gouzy J."/>
            <person name="Schoof H."/>
            <person name="Van de Peer Y."/>
            <person name="Proost S."/>
            <person name="Cook D.R."/>
            <person name="Meyers B.C."/>
            <person name="Spannagl M."/>
            <person name="Cheung F."/>
            <person name="De Mita S."/>
            <person name="Krishnakumar V."/>
            <person name="Gundlach H."/>
            <person name="Zhou S."/>
            <person name="Mudge J."/>
            <person name="Bharti A.K."/>
            <person name="Murray J.D."/>
            <person name="Naoumkina M.A."/>
            <person name="Rosen B."/>
            <person name="Silverstein K.A."/>
            <person name="Tang H."/>
            <person name="Rombauts S."/>
            <person name="Zhao P.X."/>
            <person name="Zhou P."/>
            <person name="Barbe V."/>
            <person name="Bardou P."/>
            <person name="Bechner M."/>
            <person name="Bellec A."/>
            <person name="Berger A."/>
            <person name="Berges H."/>
            <person name="Bidwell S."/>
            <person name="Bisseling T."/>
            <person name="Choisne N."/>
            <person name="Couloux A."/>
            <person name="Denny R."/>
            <person name="Deshpande S."/>
            <person name="Dai X."/>
            <person name="Doyle J.J."/>
            <person name="Dudez A.M."/>
            <person name="Farmer A.D."/>
            <person name="Fouteau S."/>
            <person name="Franken C."/>
            <person name="Gibelin C."/>
            <person name="Gish J."/>
            <person name="Goldstein S."/>
            <person name="Gonzalez A.J."/>
            <person name="Green P.J."/>
            <person name="Hallab A."/>
            <person name="Hartog M."/>
            <person name="Hua A."/>
            <person name="Humphray S.J."/>
            <person name="Jeong D.H."/>
            <person name="Jing Y."/>
            <person name="Jocker A."/>
            <person name="Kenton S.M."/>
            <person name="Kim D.J."/>
            <person name="Klee K."/>
            <person name="Lai H."/>
            <person name="Lang C."/>
            <person name="Lin S."/>
            <person name="Macmil S.L."/>
            <person name="Magdelenat G."/>
            <person name="Matthews L."/>
            <person name="McCorrison J."/>
            <person name="Monaghan E.L."/>
            <person name="Mun J.H."/>
            <person name="Najar F.Z."/>
            <person name="Nicholson C."/>
            <person name="Noirot C."/>
            <person name="O'Bleness M."/>
            <person name="Paule C.R."/>
            <person name="Poulain J."/>
            <person name="Prion F."/>
            <person name="Qin B."/>
            <person name="Qu C."/>
            <person name="Retzel E.F."/>
            <person name="Riddle C."/>
            <person name="Sallet E."/>
            <person name="Samain S."/>
            <person name="Samson N."/>
            <person name="Sanders I."/>
            <person name="Saurat O."/>
            <person name="Scarpelli C."/>
            <person name="Schiex T."/>
            <person name="Segurens B."/>
            <person name="Severin A.J."/>
            <person name="Sherrier D.J."/>
            <person name="Shi R."/>
            <person name="Sims S."/>
            <person name="Singer S.R."/>
            <person name="Sinharoy S."/>
            <person name="Sterck L."/>
            <person name="Viollet A."/>
            <person name="Wang B.B."/>
            <person name="Wang K."/>
            <person name="Wang M."/>
            <person name="Wang X."/>
            <person name="Warfsmann J."/>
            <person name="Weissenbach J."/>
            <person name="White D.D."/>
            <person name="White J.D."/>
            <person name="Wiley G.B."/>
            <person name="Wincker P."/>
            <person name="Xing Y."/>
            <person name="Yang L."/>
            <person name="Yao Z."/>
            <person name="Ying F."/>
            <person name="Zhai J."/>
            <person name="Zhou L."/>
            <person name="Zuber A."/>
            <person name="Denarie J."/>
            <person name="Dixon R.A."/>
            <person name="May G.D."/>
            <person name="Schwartz D.C."/>
            <person name="Rogers J."/>
            <person name="Quetier F."/>
            <person name="Town C.D."/>
            <person name="Roe B.A."/>
        </authorList>
    </citation>
    <scope>NUCLEOTIDE SEQUENCE [LARGE SCALE GENOMIC DNA]</scope>
    <source>
        <strain evidence="1">A17</strain>
        <strain evidence="2 3">cv. Jemalong A17</strain>
    </source>
</reference>
<protein>
    <submittedName>
        <fullName evidence="1 2">Uncharacterized protein</fullName>
    </submittedName>
</protein>
<dbReference type="HOGENOM" id="CLU_2112536_0_0_1"/>
<sequence>MVETRKFFCRTNDCSLKRTRKRTITVGFGTRLRKRTVRRVANLDEPMLIPNRDNWNFCILMLAFSSLPSGRTDTELATHNITTITIISSVHLKDAEAKTIFDNIGRRGIHSIIIP</sequence>
<dbReference type="AlphaFoldDB" id="A0A072UMJ1"/>
<evidence type="ECO:0000313" key="3">
    <source>
        <dbReference type="Proteomes" id="UP000002051"/>
    </source>
</evidence>
<name>A0A072UMJ1_MEDTR</name>
<keyword evidence="3" id="KW-1185">Reference proteome</keyword>
<organism evidence="1 3">
    <name type="scientific">Medicago truncatula</name>
    <name type="common">Barrel medic</name>
    <name type="synonym">Medicago tribuloides</name>
    <dbReference type="NCBI Taxonomy" id="3880"/>
    <lineage>
        <taxon>Eukaryota</taxon>
        <taxon>Viridiplantae</taxon>
        <taxon>Streptophyta</taxon>
        <taxon>Embryophyta</taxon>
        <taxon>Tracheophyta</taxon>
        <taxon>Spermatophyta</taxon>
        <taxon>Magnoliopsida</taxon>
        <taxon>eudicotyledons</taxon>
        <taxon>Gunneridae</taxon>
        <taxon>Pentapetalae</taxon>
        <taxon>rosids</taxon>
        <taxon>fabids</taxon>
        <taxon>Fabales</taxon>
        <taxon>Fabaceae</taxon>
        <taxon>Papilionoideae</taxon>
        <taxon>50 kb inversion clade</taxon>
        <taxon>NPAAA clade</taxon>
        <taxon>Hologalegina</taxon>
        <taxon>IRL clade</taxon>
        <taxon>Trifolieae</taxon>
        <taxon>Medicago</taxon>
    </lineage>
</organism>
<reference evidence="1 3" key="2">
    <citation type="journal article" date="2014" name="BMC Genomics">
        <title>An improved genome release (version Mt4.0) for the model legume Medicago truncatula.</title>
        <authorList>
            <person name="Tang H."/>
            <person name="Krishnakumar V."/>
            <person name="Bidwell S."/>
            <person name="Rosen B."/>
            <person name="Chan A."/>
            <person name="Zhou S."/>
            <person name="Gentzbittel L."/>
            <person name="Childs K.L."/>
            <person name="Yandell M."/>
            <person name="Gundlach H."/>
            <person name="Mayer K.F."/>
            <person name="Schwartz D.C."/>
            <person name="Town C.D."/>
        </authorList>
    </citation>
    <scope>GENOME REANNOTATION</scope>
    <source>
        <strain evidence="1">A17</strain>
        <strain evidence="2 3">cv. Jemalong A17</strain>
    </source>
</reference>
<evidence type="ECO:0000313" key="1">
    <source>
        <dbReference type="EMBL" id="KEH27085.1"/>
    </source>
</evidence>
<dbReference type="EnsemblPlants" id="KEH27085">
    <property type="protein sequence ID" value="KEH27085"/>
    <property type="gene ID" value="MTR_6g486260"/>
</dbReference>
<dbReference type="EMBL" id="CM001222">
    <property type="protein sequence ID" value="KEH27085.1"/>
    <property type="molecule type" value="Genomic_DNA"/>
</dbReference>
<proteinExistence type="predicted"/>
<dbReference type="Proteomes" id="UP000002051">
    <property type="component" value="Chromosome 6"/>
</dbReference>